<dbReference type="InterPro" id="IPR001251">
    <property type="entry name" value="CRAL-TRIO_dom"/>
</dbReference>
<reference evidence="3 4" key="2">
    <citation type="submission" date="2016-08" db="EMBL/GenBank/DDBJ databases">
        <title>Pervasive Adenine N6-methylation of Active Genes in Fungi.</title>
        <authorList>
            <consortium name="DOE Joint Genome Institute"/>
            <person name="Mondo S.J."/>
            <person name="Dannebaum R.O."/>
            <person name="Kuo R.C."/>
            <person name="Labutti K."/>
            <person name="Haridas S."/>
            <person name="Kuo A."/>
            <person name="Salamov A."/>
            <person name="Ahrendt S.R."/>
            <person name="Lipzen A."/>
            <person name="Sullivan W."/>
            <person name="Andreopoulos W.B."/>
            <person name="Clum A."/>
            <person name="Lindquist E."/>
            <person name="Daum C."/>
            <person name="Ramamoorthy G.K."/>
            <person name="Gryganskyi A."/>
            <person name="Culley D."/>
            <person name="Magnuson J.K."/>
            <person name="James T.Y."/>
            <person name="O'Malley M.A."/>
            <person name="Stajich J.E."/>
            <person name="Spatafora J.W."/>
            <person name="Visel A."/>
            <person name="Grigoriev I.V."/>
        </authorList>
    </citation>
    <scope>NUCLEOTIDE SEQUENCE [LARGE SCALE GENOMIC DNA]</scope>
    <source>
        <strain evidence="3 4">S4</strain>
    </source>
</reference>
<dbReference type="SMART" id="SM00516">
    <property type="entry name" value="SEC14"/>
    <property type="match status" value="1"/>
</dbReference>
<dbReference type="EMBL" id="MCFG01000097">
    <property type="protein sequence ID" value="ORX82332.1"/>
    <property type="molecule type" value="Genomic_DNA"/>
</dbReference>
<dbReference type="CDD" id="cd00170">
    <property type="entry name" value="SEC14"/>
    <property type="match status" value="1"/>
</dbReference>
<dbReference type="Pfam" id="PF00650">
    <property type="entry name" value="CRAL_TRIO"/>
    <property type="match status" value="1"/>
</dbReference>
<dbReference type="PROSITE" id="PS50191">
    <property type="entry name" value="CRAL_TRIO"/>
    <property type="match status" value="1"/>
</dbReference>
<proteinExistence type="predicted"/>
<dbReference type="STRING" id="1754192.A0A1Y1X9A7"/>
<dbReference type="InterPro" id="IPR036865">
    <property type="entry name" value="CRAL-TRIO_dom_sf"/>
</dbReference>
<dbReference type="AlphaFoldDB" id="A0A1Y1X9A7"/>
<comment type="caution">
    <text evidence="3">The sequence shown here is derived from an EMBL/GenBank/DDBJ whole genome shotgun (WGS) entry which is preliminary data.</text>
</comment>
<gene>
    <name evidence="3" type="ORF">BCR32DRAFT_292724</name>
</gene>
<dbReference type="SMART" id="SM01100">
    <property type="entry name" value="CRAL_TRIO_N"/>
    <property type="match status" value="1"/>
</dbReference>
<reference evidence="3 4" key="1">
    <citation type="submission" date="2016-08" db="EMBL/GenBank/DDBJ databases">
        <title>A Parts List for Fungal Cellulosomes Revealed by Comparative Genomics.</title>
        <authorList>
            <consortium name="DOE Joint Genome Institute"/>
            <person name="Haitjema C.H."/>
            <person name="Gilmore S.P."/>
            <person name="Henske J.K."/>
            <person name="Solomon K.V."/>
            <person name="De Groot R."/>
            <person name="Kuo A."/>
            <person name="Mondo S.J."/>
            <person name="Salamov A.A."/>
            <person name="Labutti K."/>
            <person name="Zhao Z."/>
            <person name="Chiniquy J."/>
            <person name="Barry K."/>
            <person name="Brewer H.M."/>
            <person name="Purvine S.O."/>
            <person name="Wright A.T."/>
            <person name="Boxma B."/>
            <person name="Van Alen T."/>
            <person name="Hackstein J.H."/>
            <person name="Baker S.E."/>
            <person name="Grigoriev I.V."/>
            <person name="O'Malley M.A."/>
        </authorList>
    </citation>
    <scope>NUCLEOTIDE SEQUENCE [LARGE SCALE GENOMIC DNA]</scope>
    <source>
        <strain evidence="3 4">S4</strain>
    </source>
</reference>
<sequence length="542" mass="62784">MTSYDSGHIFNLDEEQKVLLREYWDALFDYFSIDVDYSKCTTEEEKAKERQKVVEGKLHKRSRMYLDSSFDEGTASDIEGFQLSPGSSPNTPATATPTNGLLSPNLDSSPVNSPTSPTTPSSAQKSPKLSALKGRGGFNRFLRRKSNSNFTETNSNTSTPSGSPPYNYNNPNYKGLAEIKLDNDNILQSMKEEFFFMMSCDEPDSVALRFLRARKWNVNKAVKMTTACLQWRIEWNVRALLEMGEQGIDEEVFKSGKAFIFGRDKENRPLSIVRVRYHNKNTVPLFESEKFTMFLLETGRLSIKPPVEMCSIVFDMTEFSMNNMDYPYVKFVLHCLQNYYPECLGVCLIVNAPWIFNGCWKIIKPLLDPIVSSKVHFIKFEELKDYIDEDQIIKAFGGTNPYEYNYIPPSADDIEMEKKTKSNDNPEKFKRIEEWRAIVKEYEDITKEWIEKNRDLDNLCRAKNSENPDSLLKAEKGKEINAENIVIDDKDKLMKEAEEVESRRKEIGEKHKKAFNKLIPYVYTKTYYQRNNIFNYVSEDEI</sequence>
<dbReference type="Pfam" id="PF03765">
    <property type="entry name" value="CRAL_TRIO_N"/>
    <property type="match status" value="1"/>
</dbReference>
<feature type="compositionally biased region" description="Low complexity" evidence="1">
    <location>
        <begin position="108"/>
        <end position="127"/>
    </location>
</feature>
<dbReference type="InterPro" id="IPR052432">
    <property type="entry name" value="PITP/CRAL-TRIO"/>
</dbReference>
<accession>A0A1Y1X9A7</accession>
<evidence type="ECO:0000313" key="3">
    <source>
        <dbReference type="EMBL" id="ORX82332.1"/>
    </source>
</evidence>
<organism evidence="3 4">
    <name type="scientific">Anaeromyces robustus</name>
    <dbReference type="NCBI Taxonomy" id="1754192"/>
    <lineage>
        <taxon>Eukaryota</taxon>
        <taxon>Fungi</taxon>
        <taxon>Fungi incertae sedis</taxon>
        <taxon>Chytridiomycota</taxon>
        <taxon>Chytridiomycota incertae sedis</taxon>
        <taxon>Neocallimastigomycetes</taxon>
        <taxon>Neocallimastigales</taxon>
        <taxon>Neocallimastigaceae</taxon>
        <taxon>Anaeromyces</taxon>
    </lineage>
</organism>
<dbReference type="Proteomes" id="UP000193944">
    <property type="component" value="Unassembled WGS sequence"/>
</dbReference>
<feature type="domain" description="CRAL-TRIO" evidence="2">
    <location>
        <begin position="248"/>
        <end position="404"/>
    </location>
</feature>
<feature type="compositionally biased region" description="Low complexity" evidence="1">
    <location>
        <begin position="147"/>
        <end position="170"/>
    </location>
</feature>
<dbReference type="PANTHER" id="PTHR46590:SF1">
    <property type="entry name" value="PHOSPHATIDYLINOSITOL TRANSFER PROTEIN CSR1"/>
    <property type="match status" value="1"/>
</dbReference>
<dbReference type="InterPro" id="IPR011074">
    <property type="entry name" value="CRAL/TRIO_N_dom"/>
</dbReference>
<dbReference type="SUPFAM" id="SSF46938">
    <property type="entry name" value="CRAL/TRIO N-terminal domain"/>
    <property type="match status" value="1"/>
</dbReference>
<protein>
    <submittedName>
        <fullName evidence="3">CRAL/TRIO domain-containing protein</fullName>
    </submittedName>
</protein>
<dbReference type="PANTHER" id="PTHR46590">
    <property type="entry name" value="PHOSPHATIDYLINOSITOL TRANSFER PROTEIN CSR1-RELATED"/>
    <property type="match status" value="1"/>
</dbReference>
<evidence type="ECO:0000259" key="2">
    <source>
        <dbReference type="PROSITE" id="PS50191"/>
    </source>
</evidence>
<dbReference type="Gene3D" id="3.40.525.10">
    <property type="entry name" value="CRAL-TRIO lipid binding domain"/>
    <property type="match status" value="1"/>
</dbReference>
<evidence type="ECO:0000256" key="1">
    <source>
        <dbReference type="SAM" id="MobiDB-lite"/>
    </source>
</evidence>
<name>A0A1Y1X9A7_9FUNG</name>
<feature type="region of interest" description="Disordered" evidence="1">
    <location>
        <begin position="76"/>
        <end position="170"/>
    </location>
</feature>
<dbReference type="InterPro" id="IPR036273">
    <property type="entry name" value="CRAL/TRIO_N_dom_sf"/>
</dbReference>
<keyword evidence="4" id="KW-1185">Reference proteome</keyword>
<dbReference type="SUPFAM" id="SSF52087">
    <property type="entry name" value="CRAL/TRIO domain"/>
    <property type="match status" value="1"/>
</dbReference>
<evidence type="ECO:0000313" key="4">
    <source>
        <dbReference type="Proteomes" id="UP000193944"/>
    </source>
</evidence>
<dbReference type="OrthoDB" id="75724at2759"/>
<feature type="compositionally biased region" description="Low complexity" evidence="1">
    <location>
        <begin position="85"/>
        <end position="100"/>
    </location>
</feature>